<sequence length="157" mass="17312">MTRLSIVVMLSVVLAGGQFAAPVAAQESGDKLAHILDQQQALKASLDDGTSGLSPRQIRQIRKEQGEVFAIAGKNARFDQLNVQEQIRLENALERINAHFVGTRVAQENQDTCWTEAKTGSKLKVTRCGTQEERDETRRGARAWLEKPRICVPPGCS</sequence>
<feature type="chain" id="PRO_5021959183" evidence="1">
    <location>
        <begin position="21"/>
        <end position="157"/>
    </location>
</feature>
<protein>
    <submittedName>
        <fullName evidence="2">Uncharacterized protein</fullName>
    </submittedName>
</protein>
<evidence type="ECO:0000313" key="2">
    <source>
        <dbReference type="EMBL" id="TWI13622.1"/>
    </source>
</evidence>
<feature type="signal peptide" evidence="1">
    <location>
        <begin position="1"/>
        <end position="20"/>
    </location>
</feature>
<name>A0A562M1C8_9GAMM</name>
<organism evidence="2 3">
    <name type="scientific">Aerolutibacter ruishenii</name>
    <dbReference type="NCBI Taxonomy" id="686800"/>
    <lineage>
        <taxon>Bacteria</taxon>
        <taxon>Pseudomonadati</taxon>
        <taxon>Pseudomonadota</taxon>
        <taxon>Gammaproteobacteria</taxon>
        <taxon>Lysobacterales</taxon>
        <taxon>Lysobacteraceae</taxon>
        <taxon>Aerolutibacter</taxon>
    </lineage>
</organism>
<dbReference type="EMBL" id="VLKP01000002">
    <property type="protein sequence ID" value="TWI13622.1"/>
    <property type="molecule type" value="Genomic_DNA"/>
</dbReference>
<comment type="caution">
    <text evidence="2">The sequence shown here is derived from an EMBL/GenBank/DDBJ whole genome shotgun (WGS) entry which is preliminary data.</text>
</comment>
<evidence type="ECO:0000256" key="1">
    <source>
        <dbReference type="SAM" id="SignalP"/>
    </source>
</evidence>
<proteinExistence type="predicted"/>
<evidence type="ECO:0000313" key="3">
    <source>
        <dbReference type="Proteomes" id="UP000316471"/>
    </source>
</evidence>
<reference evidence="2 3" key="1">
    <citation type="journal article" date="2015" name="Stand. Genomic Sci.">
        <title>Genomic Encyclopedia of Bacterial and Archaeal Type Strains, Phase III: the genomes of soil and plant-associated and newly described type strains.</title>
        <authorList>
            <person name="Whitman W.B."/>
            <person name="Woyke T."/>
            <person name="Klenk H.P."/>
            <person name="Zhou Y."/>
            <person name="Lilburn T.G."/>
            <person name="Beck B.J."/>
            <person name="De Vos P."/>
            <person name="Vandamme P."/>
            <person name="Eisen J.A."/>
            <person name="Garrity G."/>
            <person name="Hugenholtz P."/>
            <person name="Kyrpides N.C."/>
        </authorList>
    </citation>
    <scope>NUCLEOTIDE SEQUENCE [LARGE SCALE GENOMIC DNA]</scope>
    <source>
        <strain evidence="2 3">CGMCC 1.10136</strain>
    </source>
</reference>
<accession>A0A562M1C8</accession>
<dbReference type="Proteomes" id="UP000316471">
    <property type="component" value="Unassembled WGS sequence"/>
</dbReference>
<keyword evidence="1" id="KW-0732">Signal</keyword>
<gene>
    <name evidence="2" type="ORF">IP93_00785</name>
</gene>
<dbReference type="AlphaFoldDB" id="A0A562M1C8"/>
<keyword evidence="3" id="KW-1185">Reference proteome</keyword>